<dbReference type="InterPro" id="IPR012337">
    <property type="entry name" value="RNaseH-like_sf"/>
</dbReference>
<dbReference type="OrthoDB" id="1432093at2759"/>
<comment type="similarity">
    <text evidence="1">Belongs to the CAF1 family.</text>
</comment>
<dbReference type="SUPFAM" id="SSF53098">
    <property type="entry name" value="Ribonuclease H-like"/>
    <property type="match status" value="1"/>
</dbReference>
<protein>
    <submittedName>
        <fullName evidence="2">Poly(A)-specific ribonuclease PARN</fullName>
    </submittedName>
</protein>
<dbReference type="Proteomes" id="UP000187455">
    <property type="component" value="Unassembled WGS sequence"/>
</dbReference>
<name>A0A1R0H8R8_9FUNG</name>
<dbReference type="EMBL" id="LSSL01000068">
    <property type="protein sequence ID" value="OLY85580.1"/>
    <property type="molecule type" value="Genomic_DNA"/>
</dbReference>
<comment type="caution">
    <text evidence="2">The sequence shown here is derived from an EMBL/GenBank/DDBJ whole genome shotgun (WGS) entry which is preliminary data.</text>
</comment>
<keyword evidence="3" id="KW-1185">Reference proteome</keyword>
<dbReference type="STRING" id="133383.A0A1R0H8R8"/>
<sequence>MDATKDNFDKAKYDFEKNLEKATLISIDLEMSGLWDSFYSKVNSIDNMQMKYEKIRSAAEKFQILQFGVCTFEKKILDNLDNIHQSEDSESPEYEYGISYSTLDQVESMKNEKIRLLEGCNDKIEVSHEQQDFFEDTKNTLLELSNEPHGSTISIPTPNSYFKRLVHQQVNEYV</sequence>
<dbReference type="Gene3D" id="3.30.420.10">
    <property type="entry name" value="Ribonuclease H-like superfamily/Ribonuclease H"/>
    <property type="match status" value="1"/>
</dbReference>
<dbReference type="PANTHER" id="PTHR15092:SF22">
    <property type="entry name" value="POLY(A)-SPECIFIC RIBONUCLEASE PNLDC1"/>
    <property type="match status" value="1"/>
</dbReference>
<dbReference type="Pfam" id="PF04857">
    <property type="entry name" value="CAF1"/>
    <property type="match status" value="1"/>
</dbReference>
<dbReference type="AlphaFoldDB" id="A0A1R0H8R8"/>
<organism evidence="2 3">
    <name type="scientific">Smittium mucronatum</name>
    <dbReference type="NCBI Taxonomy" id="133383"/>
    <lineage>
        <taxon>Eukaryota</taxon>
        <taxon>Fungi</taxon>
        <taxon>Fungi incertae sedis</taxon>
        <taxon>Zoopagomycota</taxon>
        <taxon>Kickxellomycotina</taxon>
        <taxon>Harpellomycetes</taxon>
        <taxon>Harpellales</taxon>
        <taxon>Legeriomycetaceae</taxon>
        <taxon>Smittium</taxon>
    </lineage>
</organism>
<dbReference type="InterPro" id="IPR051181">
    <property type="entry name" value="CAF1_poly(A)_ribonucleases"/>
</dbReference>
<reference evidence="2 3" key="1">
    <citation type="journal article" date="2016" name="Mol. Biol. Evol.">
        <title>Genome-Wide Survey of Gut Fungi (Harpellales) Reveals the First Horizontally Transferred Ubiquitin Gene from a Mosquito Host.</title>
        <authorList>
            <person name="Wang Y."/>
            <person name="White M.M."/>
            <person name="Kvist S."/>
            <person name="Moncalvo J.M."/>
        </authorList>
    </citation>
    <scope>NUCLEOTIDE SEQUENCE [LARGE SCALE GENOMIC DNA]</scope>
    <source>
        <strain evidence="2 3">ALG-7-W6</strain>
    </source>
</reference>
<dbReference type="InterPro" id="IPR006941">
    <property type="entry name" value="RNase_CAF1"/>
</dbReference>
<evidence type="ECO:0000313" key="2">
    <source>
        <dbReference type="EMBL" id="OLY85580.1"/>
    </source>
</evidence>
<dbReference type="PANTHER" id="PTHR15092">
    <property type="entry name" value="POLY A -SPECIFIC RIBONUCLEASE/TARGET OF EGR1, MEMBER 1"/>
    <property type="match status" value="1"/>
</dbReference>
<evidence type="ECO:0000256" key="1">
    <source>
        <dbReference type="ARBA" id="ARBA00008372"/>
    </source>
</evidence>
<dbReference type="GO" id="GO:0000175">
    <property type="term" value="F:3'-5'-RNA exonuclease activity"/>
    <property type="evidence" value="ECO:0007669"/>
    <property type="project" value="TreeGrafter"/>
</dbReference>
<gene>
    <name evidence="2" type="ORF">AYI68_g224</name>
</gene>
<evidence type="ECO:0000313" key="3">
    <source>
        <dbReference type="Proteomes" id="UP000187455"/>
    </source>
</evidence>
<proteinExistence type="inferred from homology"/>
<dbReference type="InterPro" id="IPR036397">
    <property type="entry name" value="RNaseH_sf"/>
</dbReference>
<dbReference type="GO" id="GO:0003723">
    <property type="term" value="F:RNA binding"/>
    <property type="evidence" value="ECO:0007669"/>
    <property type="project" value="TreeGrafter"/>
</dbReference>
<accession>A0A1R0H8R8</accession>